<evidence type="ECO:0000256" key="6">
    <source>
        <dbReference type="ARBA" id="ARBA00022692"/>
    </source>
</evidence>
<gene>
    <name evidence="17" type="ORF">U7230_04560</name>
</gene>
<evidence type="ECO:0000256" key="12">
    <source>
        <dbReference type="ARBA" id="ARBA00023136"/>
    </source>
</evidence>
<keyword evidence="6 15" id="KW-0812">Transmembrane</keyword>
<feature type="transmembrane region" description="Helical" evidence="15">
    <location>
        <begin position="189"/>
        <end position="218"/>
    </location>
</feature>
<dbReference type="Pfam" id="PF01219">
    <property type="entry name" value="DAGK_prokar"/>
    <property type="match status" value="1"/>
</dbReference>
<evidence type="ECO:0000256" key="4">
    <source>
        <dbReference type="ARBA" id="ARBA00022516"/>
    </source>
</evidence>
<keyword evidence="14" id="KW-1208">Phospholipid metabolism</keyword>
<dbReference type="Gene3D" id="1.10.287.3610">
    <property type="match status" value="1"/>
</dbReference>
<dbReference type="Proteomes" id="UP001332192">
    <property type="component" value="Chromosome"/>
</dbReference>
<feature type="transmembrane region" description="Helical" evidence="15">
    <location>
        <begin position="46"/>
        <end position="63"/>
    </location>
</feature>
<dbReference type="Pfam" id="PF01569">
    <property type="entry name" value="PAP2"/>
    <property type="match status" value="1"/>
</dbReference>
<keyword evidence="11" id="KW-0443">Lipid metabolism</keyword>
<proteinExistence type="inferred from homology"/>
<feature type="transmembrane region" description="Helical" evidence="15">
    <location>
        <begin position="153"/>
        <end position="169"/>
    </location>
</feature>
<comment type="subcellular location">
    <subcellularLocation>
        <location evidence="1">Cell membrane</location>
        <topology evidence="1">Multi-pass membrane protein</topology>
    </subcellularLocation>
</comment>
<evidence type="ECO:0000256" key="8">
    <source>
        <dbReference type="ARBA" id="ARBA00022777"/>
    </source>
</evidence>
<dbReference type="EC" id="2.7.1.107" evidence="17"/>
<dbReference type="SUPFAM" id="SSF48317">
    <property type="entry name" value="Acid phosphatase/Vanadium-dependent haloperoxidase"/>
    <property type="match status" value="1"/>
</dbReference>
<evidence type="ECO:0000256" key="3">
    <source>
        <dbReference type="ARBA" id="ARBA00022475"/>
    </source>
</evidence>
<sequence length="252" mass="26133">MRPGPVSAVAFPEGQGPAPRRARSVAESFRFATAGLVHALRTQRNLRIHFLLALLVMVLALAVRLSRLELAVLVLTVAVVLVAELVNTAVEAAVDLFSPQLHDLARIAKNVAAGAVMVSAIGAVVVGILLFYQPLMAVLAHPSAVPARHSQSYLTLVGTSLTLLFTWAGKSWLTRPVRLAGGMPSGHSAVAWALATAIYLAGAGPWLSLIGAVLAGLVAESRLEAGLHDVWEVAAGAALGVGVMAGVFLLLG</sequence>
<keyword evidence="7" id="KW-0547">Nucleotide-binding</keyword>
<feature type="transmembrane region" description="Helical" evidence="15">
    <location>
        <begin position="110"/>
        <end position="132"/>
    </location>
</feature>
<dbReference type="PANTHER" id="PTHR34299">
    <property type="entry name" value="DIACYLGLYCEROL KINASE"/>
    <property type="match status" value="1"/>
</dbReference>
<feature type="domain" description="Phosphatidic acid phosphatase type 2/haloperoxidase" evidence="16">
    <location>
        <begin position="173"/>
        <end position="249"/>
    </location>
</feature>
<organism evidence="17 18">
    <name type="scientific">Carboxydichorda subterranea</name>
    <dbReference type="NCBI Taxonomy" id="3109565"/>
    <lineage>
        <taxon>Bacteria</taxon>
        <taxon>Bacillati</taxon>
        <taxon>Bacillota</taxon>
        <taxon>Limnochordia</taxon>
        <taxon>Limnochordales</taxon>
        <taxon>Geochordaceae</taxon>
        <taxon>Carboxydichorda</taxon>
    </lineage>
</organism>
<keyword evidence="4" id="KW-0444">Lipid biosynthesis</keyword>
<dbReference type="PANTHER" id="PTHR34299:SF1">
    <property type="entry name" value="DIACYLGLYCEROL KINASE"/>
    <property type="match status" value="1"/>
</dbReference>
<evidence type="ECO:0000256" key="11">
    <source>
        <dbReference type="ARBA" id="ARBA00023098"/>
    </source>
</evidence>
<reference evidence="17 18" key="1">
    <citation type="journal article" date="2024" name="Front. Microbiol.">
        <title>Novel thermophilic genera Geochorda gen. nov. and Carboxydochorda gen. nov. from the deep terrestrial subsurface reveal the ecophysiological diversity in the class Limnochordia.</title>
        <authorList>
            <person name="Karnachuk O.V."/>
            <person name="Lukina A.P."/>
            <person name="Avakyan M.R."/>
            <person name="Kadnikov V.V."/>
            <person name="Begmatov S."/>
            <person name="Beletsky A.V."/>
            <person name="Vlasova K.G."/>
            <person name="Novikov A.A."/>
            <person name="Shcherbakova V.A."/>
            <person name="Mardanov A.V."/>
            <person name="Ravin N.V."/>
        </authorList>
    </citation>
    <scope>NUCLEOTIDE SEQUENCE [LARGE SCALE GENOMIC DNA]</scope>
    <source>
        <strain evidence="17 18">L945</strain>
    </source>
</reference>
<evidence type="ECO:0000256" key="1">
    <source>
        <dbReference type="ARBA" id="ARBA00004651"/>
    </source>
</evidence>
<dbReference type="GO" id="GO:0004143">
    <property type="term" value="F:ATP-dependent diacylglycerol kinase activity"/>
    <property type="evidence" value="ECO:0007669"/>
    <property type="project" value="UniProtKB-EC"/>
</dbReference>
<evidence type="ECO:0000256" key="2">
    <source>
        <dbReference type="ARBA" id="ARBA00005967"/>
    </source>
</evidence>
<name>A0ABZ1C0C3_9FIRM</name>
<evidence type="ECO:0000313" key="18">
    <source>
        <dbReference type="Proteomes" id="UP001332192"/>
    </source>
</evidence>
<keyword evidence="13" id="KW-0594">Phospholipid biosynthesis</keyword>
<dbReference type="RefSeq" id="WP_324717556.1">
    <property type="nucleotide sequence ID" value="NZ_CP141615.1"/>
</dbReference>
<keyword evidence="9" id="KW-0067">ATP-binding</keyword>
<feature type="transmembrane region" description="Helical" evidence="15">
    <location>
        <begin position="230"/>
        <end position="251"/>
    </location>
</feature>
<dbReference type="InterPro" id="IPR000326">
    <property type="entry name" value="PAP2/HPO"/>
</dbReference>
<dbReference type="PROSITE" id="PS01069">
    <property type="entry name" value="DAGK_PROKAR"/>
    <property type="match status" value="1"/>
</dbReference>
<evidence type="ECO:0000256" key="5">
    <source>
        <dbReference type="ARBA" id="ARBA00022679"/>
    </source>
</evidence>
<dbReference type="EMBL" id="CP141615">
    <property type="protein sequence ID" value="WRP18285.1"/>
    <property type="molecule type" value="Genomic_DNA"/>
</dbReference>
<comment type="similarity">
    <text evidence="2">Belongs to the bacterial diacylglycerol kinase family.</text>
</comment>
<protein>
    <submittedName>
        <fullName evidence="17">Diacylglycerol kinase</fullName>
        <ecNumber evidence="17">2.7.1.107</ecNumber>
    </submittedName>
</protein>
<keyword evidence="8 17" id="KW-0418">Kinase</keyword>
<evidence type="ECO:0000256" key="10">
    <source>
        <dbReference type="ARBA" id="ARBA00022989"/>
    </source>
</evidence>
<evidence type="ECO:0000313" key="17">
    <source>
        <dbReference type="EMBL" id="WRP18285.1"/>
    </source>
</evidence>
<evidence type="ECO:0000259" key="16">
    <source>
        <dbReference type="Pfam" id="PF01569"/>
    </source>
</evidence>
<evidence type="ECO:0000256" key="7">
    <source>
        <dbReference type="ARBA" id="ARBA00022741"/>
    </source>
</evidence>
<keyword evidence="18" id="KW-1185">Reference proteome</keyword>
<keyword evidence="5 17" id="KW-0808">Transferase</keyword>
<dbReference type="InterPro" id="IPR036938">
    <property type="entry name" value="PAP2/HPO_sf"/>
</dbReference>
<feature type="transmembrane region" description="Helical" evidence="15">
    <location>
        <begin position="70"/>
        <end position="90"/>
    </location>
</feature>
<dbReference type="Gene3D" id="1.20.144.10">
    <property type="entry name" value="Phosphatidic acid phosphatase type 2/haloperoxidase"/>
    <property type="match status" value="1"/>
</dbReference>
<evidence type="ECO:0000256" key="14">
    <source>
        <dbReference type="ARBA" id="ARBA00023264"/>
    </source>
</evidence>
<evidence type="ECO:0000256" key="13">
    <source>
        <dbReference type="ARBA" id="ARBA00023209"/>
    </source>
</evidence>
<accession>A0ABZ1C0C3</accession>
<dbReference type="InterPro" id="IPR000829">
    <property type="entry name" value="DAGK"/>
</dbReference>
<keyword evidence="10 15" id="KW-1133">Transmembrane helix</keyword>
<keyword evidence="3" id="KW-1003">Cell membrane</keyword>
<evidence type="ECO:0000256" key="9">
    <source>
        <dbReference type="ARBA" id="ARBA00022840"/>
    </source>
</evidence>
<dbReference type="InterPro" id="IPR036945">
    <property type="entry name" value="DAGK_sf"/>
</dbReference>
<keyword evidence="12 15" id="KW-0472">Membrane</keyword>
<evidence type="ECO:0000256" key="15">
    <source>
        <dbReference type="SAM" id="Phobius"/>
    </source>
</evidence>